<feature type="non-terminal residue" evidence="1">
    <location>
        <position position="55"/>
    </location>
</feature>
<evidence type="ECO:0000313" key="2">
    <source>
        <dbReference type="Proteomes" id="UP001162501"/>
    </source>
</evidence>
<dbReference type="EMBL" id="OX596094">
    <property type="protein sequence ID" value="CAM9428006.1"/>
    <property type="molecule type" value="Genomic_DNA"/>
</dbReference>
<proteinExistence type="predicted"/>
<sequence>MSFQTPRMGKNVNPCWDDRATASVVPRPGGCLVAAAPTAANTAGSPEPPFALDPR</sequence>
<dbReference type="Proteomes" id="UP001162501">
    <property type="component" value="Chromosome 10"/>
</dbReference>
<gene>
    <name evidence="1" type="ORF">MRATA1EN22A_LOCUS2379</name>
</gene>
<accession>A0AC59Y6E9</accession>
<protein>
    <submittedName>
        <fullName evidence="1">Uncharacterized protein</fullName>
    </submittedName>
</protein>
<reference evidence="1" key="1">
    <citation type="submission" date="2023-05" db="EMBL/GenBank/DDBJ databases">
        <authorList>
            <consortium name="ELIXIR-Norway"/>
        </authorList>
    </citation>
    <scope>NUCLEOTIDE SEQUENCE</scope>
</reference>
<organism evidence="1 2">
    <name type="scientific">Rangifer tarandus platyrhynchus</name>
    <name type="common">Svalbard reindeer</name>
    <dbReference type="NCBI Taxonomy" id="3082113"/>
    <lineage>
        <taxon>Eukaryota</taxon>
        <taxon>Metazoa</taxon>
        <taxon>Chordata</taxon>
        <taxon>Craniata</taxon>
        <taxon>Vertebrata</taxon>
        <taxon>Euteleostomi</taxon>
        <taxon>Mammalia</taxon>
        <taxon>Eutheria</taxon>
        <taxon>Laurasiatheria</taxon>
        <taxon>Artiodactyla</taxon>
        <taxon>Ruminantia</taxon>
        <taxon>Pecora</taxon>
        <taxon>Cervidae</taxon>
        <taxon>Odocoileinae</taxon>
        <taxon>Rangifer</taxon>
    </lineage>
</organism>
<reference evidence="1" key="2">
    <citation type="submission" date="2025-03" db="EMBL/GenBank/DDBJ databases">
        <authorList>
            <consortium name="ELIXIR-Norway"/>
            <consortium name="Elixir Norway"/>
        </authorList>
    </citation>
    <scope>NUCLEOTIDE SEQUENCE</scope>
</reference>
<name>A0AC59Y6E9_RANTA</name>
<evidence type="ECO:0000313" key="1">
    <source>
        <dbReference type="EMBL" id="CAM9428006.1"/>
    </source>
</evidence>